<keyword evidence="4" id="KW-1185">Reference proteome</keyword>
<comment type="caution">
    <text evidence="3">The sequence shown here is derived from an EMBL/GenBank/DDBJ whole genome shotgun (WGS) entry which is preliminary data.</text>
</comment>
<dbReference type="InterPro" id="IPR002656">
    <property type="entry name" value="Acyl_transf_3_dom"/>
</dbReference>
<evidence type="ECO:0000256" key="1">
    <source>
        <dbReference type="SAM" id="Phobius"/>
    </source>
</evidence>
<sequence>MGTLRLLLALSVLFAHGGAFPITDGTLAGGRPAVQSFYIISGFYMALILTEGYRNLADFYFNRFLRLFPTYWGVLAISMIGAAAAGRPTFVTEVLFAHNDVLGWDSKLLMLCANLVIFGSNAMMFLFPSADGLAFTADFQAHGYRTLWSLHQIPQAWTLPIEMMFYAIAPFLVKSWRRLLLVAGASIALRLAIYSYVSAGDPWTYRFFPTELAFFCAGSLAFHAYRLLSGRPWTREAGLIAFVTVIIYVLNFERVPGLLPDTPLIEGRLLQFYLAILASLPFVFEFSRSSRADRWIGELSYPVYLVHYAVILAVSAVQPAHGAIYYVLAISLLLSVAINALIYDPIETHFKRRARRDRDLQSVVAAQT</sequence>
<feature type="transmembrane region" description="Helical" evidence="1">
    <location>
        <begin position="232"/>
        <end position="250"/>
    </location>
</feature>
<keyword evidence="3" id="KW-0808">Transferase</keyword>
<feature type="transmembrane region" description="Helical" evidence="1">
    <location>
        <begin position="270"/>
        <end position="287"/>
    </location>
</feature>
<dbReference type="InterPro" id="IPR050879">
    <property type="entry name" value="Acyltransferase_3"/>
</dbReference>
<gene>
    <name evidence="3" type="ORF">ACFFJ6_24725</name>
</gene>
<feature type="transmembrane region" description="Helical" evidence="1">
    <location>
        <begin position="65"/>
        <end position="86"/>
    </location>
</feature>
<reference evidence="3 4" key="1">
    <citation type="submission" date="2024-09" db="EMBL/GenBank/DDBJ databases">
        <authorList>
            <person name="Sun Q."/>
            <person name="Mori K."/>
        </authorList>
    </citation>
    <scope>NUCLEOTIDE SEQUENCE [LARGE SCALE GENOMIC DNA]</scope>
    <source>
        <strain evidence="3 4">KCTC 23279</strain>
    </source>
</reference>
<keyword evidence="1" id="KW-0472">Membrane</keyword>
<keyword evidence="1" id="KW-0812">Transmembrane</keyword>
<keyword evidence="1" id="KW-1133">Transmembrane helix</keyword>
<dbReference type="PANTHER" id="PTHR23028:SF53">
    <property type="entry name" value="ACYL_TRANSF_3 DOMAIN-CONTAINING PROTEIN"/>
    <property type="match status" value="1"/>
</dbReference>
<feature type="transmembrane region" description="Helical" evidence="1">
    <location>
        <begin position="299"/>
        <end position="317"/>
    </location>
</feature>
<evidence type="ECO:0000313" key="3">
    <source>
        <dbReference type="EMBL" id="MFC0243711.1"/>
    </source>
</evidence>
<evidence type="ECO:0000313" key="4">
    <source>
        <dbReference type="Proteomes" id="UP001589775"/>
    </source>
</evidence>
<feature type="transmembrane region" description="Helical" evidence="1">
    <location>
        <begin position="35"/>
        <end position="53"/>
    </location>
</feature>
<feature type="transmembrane region" description="Helical" evidence="1">
    <location>
        <begin position="106"/>
        <end position="127"/>
    </location>
</feature>
<dbReference type="GO" id="GO:0016746">
    <property type="term" value="F:acyltransferase activity"/>
    <property type="evidence" value="ECO:0007669"/>
    <property type="project" value="UniProtKB-KW"/>
</dbReference>
<dbReference type="EC" id="2.3.-.-" evidence="3"/>
<name>A0ABV6F0T5_9BRAD</name>
<organism evidence="3 4">
    <name type="scientific">Rhodopseudomonas telluris</name>
    <dbReference type="NCBI Taxonomy" id="644215"/>
    <lineage>
        <taxon>Bacteria</taxon>
        <taxon>Pseudomonadati</taxon>
        <taxon>Pseudomonadota</taxon>
        <taxon>Alphaproteobacteria</taxon>
        <taxon>Hyphomicrobiales</taxon>
        <taxon>Nitrobacteraceae</taxon>
        <taxon>Rhodopseudomonas</taxon>
    </lineage>
</organism>
<accession>A0ABV6F0T5</accession>
<keyword evidence="3" id="KW-0012">Acyltransferase</keyword>
<protein>
    <submittedName>
        <fullName evidence="3">Acyltransferase family protein</fullName>
        <ecNumber evidence="3">2.3.-.-</ecNumber>
    </submittedName>
</protein>
<dbReference type="RefSeq" id="WP_378392963.1">
    <property type="nucleotide sequence ID" value="NZ_JBHLWM010000012.1"/>
</dbReference>
<feature type="transmembrane region" description="Helical" evidence="1">
    <location>
        <begin position="203"/>
        <end position="225"/>
    </location>
</feature>
<evidence type="ECO:0000259" key="2">
    <source>
        <dbReference type="Pfam" id="PF01757"/>
    </source>
</evidence>
<dbReference type="Proteomes" id="UP001589775">
    <property type="component" value="Unassembled WGS sequence"/>
</dbReference>
<proteinExistence type="predicted"/>
<feature type="domain" description="Acyltransferase 3" evidence="2">
    <location>
        <begin position="4"/>
        <end position="338"/>
    </location>
</feature>
<dbReference type="EMBL" id="JBHLWM010000012">
    <property type="protein sequence ID" value="MFC0243711.1"/>
    <property type="molecule type" value="Genomic_DNA"/>
</dbReference>
<dbReference type="Pfam" id="PF01757">
    <property type="entry name" value="Acyl_transf_3"/>
    <property type="match status" value="1"/>
</dbReference>
<feature type="transmembrane region" description="Helical" evidence="1">
    <location>
        <begin position="323"/>
        <end position="343"/>
    </location>
</feature>
<dbReference type="PANTHER" id="PTHR23028">
    <property type="entry name" value="ACETYLTRANSFERASE"/>
    <property type="match status" value="1"/>
</dbReference>
<feature type="transmembrane region" description="Helical" evidence="1">
    <location>
        <begin position="179"/>
        <end position="197"/>
    </location>
</feature>